<feature type="transmembrane region" description="Helical" evidence="6">
    <location>
        <begin position="143"/>
        <end position="160"/>
    </location>
</feature>
<feature type="transmembrane region" description="Helical" evidence="6">
    <location>
        <begin position="276"/>
        <end position="295"/>
    </location>
</feature>
<feature type="transmembrane region" description="Helical" evidence="6">
    <location>
        <begin position="101"/>
        <end position="122"/>
    </location>
</feature>
<dbReference type="InterPro" id="IPR011701">
    <property type="entry name" value="MFS"/>
</dbReference>
<dbReference type="SUPFAM" id="SSF103473">
    <property type="entry name" value="MFS general substrate transporter"/>
    <property type="match status" value="1"/>
</dbReference>
<dbReference type="Gene3D" id="1.20.1250.20">
    <property type="entry name" value="MFS general substrate transporter like domains"/>
    <property type="match status" value="2"/>
</dbReference>
<keyword evidence="2" id="KW-1003">Cell membrane</keyword>
<keyword evidence="9" id="KW-1185">Reference proteome</keyword>
<feature type="transmembrane region" description="Helical" evidence="6">
    <location>
        <begin position="209"/>
        <end position="231"/>
    </location>
</feature>
<name>A0ABT0C4H3_9BACT</name>
<evidence type="ECO:0000259" key="7">
    <source>
        <dbReference type="PROSITE" id="PS50850"/>
    </source>
</evidence>
<feature type="transmembrane region" description="Helical" evidence="6">
    <location>
        <begin position="77"/>
        <end position="95"/>
    </location>
</feature>
<feature type="transmembrane region" description="Helical" evidence="6">
    <location>
        <begin position="52"/>
        <end position="70"/>
    </location>
</feature>
<keyword evidence="4 6" id="KW-1133">Transmembrane helix</keyword>
<keyword evidence="5 6" id="KW-0472">Membrane</keyword>
<evidence type="ECO:0000313" key="9">
    <source>
        <dbReference type="Proteomes" id="UP001165444"/>
    </source>
</evidence>
<protein>
    <submittedName>
        <fullName evidence="8">MFS transporter</fullName>
    </submittedName>
</protein>
<dbReference type="EMBL" id="JAKZMM010000047">
    <property type="protein sequence ID" value="MCJ2381912.1"/>
    <property type="molecule type" value="Genomic_DNA"/>
</dbReference>
<feature type="transmembrane region" description="Helical" evidence="6">
    <location>
        <begin position="12"/>
        <end position="32"/>
    </location>
</feature>
<keyword evidence="3 6" id="KW-0812">Transmembrane</keyword>
<reference evidence="8 9" key="1">
    <citation type="submission" date="2022-03" db="EMBL/GenBank/DDBJ databases">
        <title>Parabacteroides sp. nov. isolated from swine feces.</title>
        <authorList>
            <person name="Bak J.E."/>
        </authorList>
    </citation>
    <scope>NUCLEOTIDE SEQUENCE [LARGE SCALE GENOMIC DNA]</scope>
    <source>
        <strain evidence="8 9">AGMB00274</strain>
    </source>
</reference>
<dbReference type="InterPro" id="IPR020846">
    <property type="entry name" value="MFS_dom"/>
</dbReference>
<feature type="transmembrane region" description="Helical" evidence="6">
    <location>
        <begin position="251"/>
        <end position="269"/>
    </location>
</feature>
<accession>A0ABT0C4H3</accession>
<dbReference type="InterPro" id="IPR050375">
    <property type="entry name" value="MFS_TsgA-like"/>
</dbReference>
<dbReference type="Pfam" id="PF07690">
    <property type="entry name" value="MFS_1"/>
    <property type="match status" value="1"/>
</dbReference>
<feature type="transmembrane region" description="Helical" evidence="6">
    <location>
        <begin position="166"/>
        <end position="189"/>
    </location>
</feature>
<organism evidence="8 9">
    <name type="scientific">Parabacteroides faecalis</name>
    <dbReference type="NCBI Taxonomy" id="2924040"/>
    <lineage>
        <taxon>Bacteria</taxon>
        <taxon>Pseudomonadati</taxon>
        <taxon>Bacteroidota</taxon>
        <taxon>Bacteroidia</taxon>
        <taxon>Bacteroidales</taxon>
        <taxon>Tannerellaceae</taxon>
        <taxon>Parabacteroides</taxon>
    </lineage>
</organism>
<sequence>MKRNRTHSSLILIPVMLSFFVMGFVDLVGVAANHVKVDFELSDTMANLCPAMVFLWFLLFSIPAGILMNYIGRRKTVLLSLFITTVSLLIPLLRYEFVMMLISFSLLGIGNVLLQVSLNPLVSNVVSERHLASSLSLGQFIKGIASFLAPLIASWAALTMNEWRELYPVFMLITLVSIIGLGFTSIEELDDYSESDSLKSYGKLLSKPLIRLVWIGIVCHVGIDVGINLTAPKLFIERLGFTVADASMAGSIYFLSRTVGCLIGAVALQYMAPDRFFRWSVLELLFALIGLSFAFTLEQLYVVLLVLGVGNANIFSILISKVLNAFFDKKNEVSGLMITGLCGGALFVLPMGIVSDWIDSQAGSLIILGVGALYLTYLSGYFKKHPDMPQE</sequence>
<evidence type="ECO:0000256" key="1">
    <source>
        <dbReference type="ARBA" id="ARBA00004429"/>
    </source>
</evidence>
<comment type="caution">
    <text evidence="8">The sequence shown here is derived from an EMBL/GenBank/DDBJ whole genome shotgun (WGS) entry which is preliminary data.</text>
</comment>
<gene>
    <name evidence="8" type="ORF">MUN53_15075</name>
</gene>
<feature type="transmembrane region" description="Helical" evidence="6">
    <location>
        <begin position="301"/>
        <end position="323"/>
    </location>
</feature>
<dbReference type="PANTHER" id="PTHR43702">
    <property type="entry name" value="L-FUCOSE-PROTON SYMPORTER"/>
    <property type="match status" value="1"/>
</dbReference>
<evidence type="ECO:0000256" key="4">
    <source>
        <dbReference type="ARBA" id="ARBA00022989"/>
    </source>
</evidence>
<proteinExistence type="predicted"/>
<evidence type="ECO:0000313" key="8">
    <source>
        <dbReference type="EMBL" id="MCJ2381912.1"/>
    </source>
</evidence>
<feature type="transmembrane region" description="Helical" evidence="6">
    <location>
        <begin position="335"/>
        <end position="355"/>
    </location>
</feature>
<evidence type="ECO:0000256" key="6">
    <source>
        <dbReference type="SAM" id="Phobius"/>
    </source>
</evidence>
<dbReference type="InterPro" id="IPR036259">
    <property type="entry name" value="MFS_trans_sf"/>
</dbReference>
<dbReference type="Proteomes" id="UP001165444">
    <property type="component" value="Unassembled WGS sequence"/>
</dbReference>
<evidence type="ECO:0000256" key="2">
    <source>
        <dbReference type="ARBA" id="ARBA00022475"/>
    </source>
</evidence>
<evidence type="ECO:0000256" key="5">
    <source>
        <dbReference type="ARBA" id="ARBA00023136"/>
    </source>
</evidence>
<feature type="domain" description="Major facilitator superfamily (MFS) profile" evidence="7">
    <location>
        <begin position="7"/>
        <end position="391"/>
    </location>
</feature>
<evidence type="ECO:0000256" key="3">
    <source>
        <dbReference type="ARBA" id="ARBA00022692"/>
    </source>
</evidence>
<feature type="transmembrane region" description="Helical" evidence="6">
    <location>
        <begin position="361"/>
        <end position="382"/>
    </location>
</feature>
<dbReference type="PROSITE" id="PS50850">
    <property type="entry name" value="MFS"/>
    <property type="match status" value="1"/>
</dbReference>
<comment type="subcellular location">
    <subcellularLocation>
        <location evidence="1">Cell inner membrane</location>
        <topology evidence="1">Multi-pass membrane protein</topology>
    </subcellularLocation>
</comment>
<dbReference type="PANTHER" id="PTHR43702:SF3">
    <property type="entry name" value="PROTEIN TSGA"/>
    <property type="match status" value="1"/>
</dbReference>
<dbReference type="RefSeq" id="WP_243326333.1">
    <property type="nucleotide sequence ID" value="NZ_JAKZMM010000047.1"/>
</dbReference>